<keyword evidence="2" id="KW-1185">Reference proteome</keyword>
<evidence type="ECO:0000313" key="1">
    <source>
        <dbReference type="EMBL" id="QNQ11209.1"/>
    </source>
</evidence>
<dbReference type="Proteomes" id="UP000516148">
    <property type="component" value="Chromosome"/>
</dbReference>
<dbReference type="AlphaFoldDB" id="A0A7H0LNF6"/>
<accession>A0A7H0LNF6</accession>
<proteinExistence type="predicted"/>
<gene>
    <name evidence="1" type="ORF">H3Z74_08690</name>
</gene>
<protein>
    <submittedName>
        <fullName evidence="1">Uncharacterized protein</fullName>
    </submittedName>
</protein>
<dbReference type="KEGG" id="spap:H3Z74_08690"/>
<sequence>MLGMKQGGMPSIEYPAGSGRHLVTRIPQPAQFILRDRLDIGKRRECGRAARTSERDNFEPLQIDHRAGFFAHPEHMATVRAAGEDQRALAATARTAWLCQGVMGCIGHAAVPGRQSGNEADIVMELPS</sequence>
<name>A0A7H0LNF6_9SPHN</name>
<dbReference type="EMBL" id="CP061038">
    <property type="protein sequence ID" value="QNQ11209.1"/>
    <property type="molecule type" value="Genomic_DNA"/>
</dbReference>
<organism evidence="1 2">
    <name type="scientific">Sphingomonas alpina</name>
    <dbReference type="NCBI Taxonomy" id="653931"/>
    <lineage>
        <taxon>Bacteria</taxon>
        <taxon>Pseudomonadati</taxon>
        <taxon>Pseudomonadota</taxon>
        <taxon>Alphaproteobacteria</taxon>
        <taxon>Sphingomonadales</taxon>
        <taxon>Sphingomonadaceae</taxon>
        <taxon>Sphingomonas</taxon>
    </lineage>
</organism>
<dbReference type="RefSeq" id="WP_187763493.1">
    <property type="nucleotide sequence ID" value="NZ_CP061038.1"/>
</dbReference>
<evidence type="ECO:0000313" key="2">
    <source>
        <dbReference type="Proteomes" id="UP000516148"/>
    </source>
</evidence>
<reference evidence="1 2" key="1">
    <citation type="submission" date="2020-09" db="EMBL/GenBank/DDBJ databases">
        <title>Sphingomonas sp., a new species isolated from pork steak.</title>
        <authorList>
            <person name="Heidler von Heilborn D."/>
        </authorList>
    </citation>
    <scope>NUCLEOTIDE SEQUENCE [LARGE SCALE GENOMIC DNA]</scope>
    <source>
        <strain evidence="2">S8-3T</strain>
    </source>
</reference>